<evidence type="ECO:0000313" key="4">
    <source>
        <dbReference type="RefSeq" id="XP_031372119.1"/>
    </source>
</evidence>
<evidence type="ECO:0000259" key="2">
    <source>
        <dbReference type="Pfam" id="PF03107"/>
    </source>
</evidence>
<dbReference type="OrthoDB" id="1877533at2759"/>
<dbReference type="SUPFAM" id="SSF57889">
    <property type="entry name" value="Cysteine-rich domain"/>
    <property type="match status" value="2"/>
</dbReference>
<evidence type="ECO:0000313" key="3">
    <source>
        <dbReference type="Proteomes" id="UP000515151"/>
    </source>
</evidence>
<dbReference type="InterPro" id="IPR046349">
    <property type="entry name" value="C1-like_sf"/>
</dbReference>
<sequence length="179" mass="19642">MQSYSKTIKHFSHSHSLDLGYTAPRNSADSPPLCPAAKTEALGWTYVCRGCCNFSIHAWCAALPRAITHTPPHFHSCHQLKLLPAPAHPSGFFKCDGCGHHGDGFSYRCTTAGSDFDLHVVCATKPLKDTHRSHLHELSLTFSPPYNDRAFSCDLRGAAGSNHWLYRCGSCNFTPIEAA</sequence>
<gene>
    <name evidence="4" type="primary">LOC116187515</name>
</gene>
<proteinExistence type="predicted"/>
<keyword evidence="3" id="KW-1185">Reference proteome</keyword>
<keyword evidence="1" id="KW-0677">Repeat</keyword>
<protein>
    <submittedName>
        <fullName evidence="4">Uncharacterized protein LOC116187515</fullName>
    </submittedName>
</protein>
<feature type="domain" description="DC1" evidence="2">
    <location>
        <begin position="74"/>
        <end position="123"/>
    </location>
</feature>
<dbReference type="PANTHER" id="PTHR46288:SF80">
    <property type="entry name" value="CYSTEINE_HISTIDINE-RICH C1 DOMAIN FAMILY PROTEIN"/>
    <property type="match status" value="1"/>
</dbReference>
<dbReference type="PANTHER" id="PTHR46288">
    <property type="entry name" value="PHORBOL-ESTER/DAG-TYPE DOMAIN-CONTAINING PROTEIN"/>
    <property type="match status" value="1"/>
</dbReference>
<organism evidence="3 4">
    <name type="scientific">Punica granatum</name>
    <name type="common">Pomegranate</name>
    <dbReference type="NCBI Taxonomy" id="22663"/>
    <lineage>
        <taxon>Eukaryota</taxon>
        <taxon>Viridiplantae</taxon>
        <taxon>Streptophyta</taxon>
        <taxon>Embryophyta</taxon>
        <taxon>Tracheophyta</taxon>
        <taxon>Spermatophyta</taxon>
        <taxon>Magnoliopsida</taxon>
        <taxon>eudicotyledons</taxon>
        <taxon>Gunneridae</taxon>
        <taxon>Pentapetalae</taxon>
        <taxon>rosids</taxon>
        <taxon>malvids</taxon>
        <taxon>Myrtales</taxon>
        <taxon>Lythraceae</taxon>
        <taxon>Punica</taxon>
    </lineage>
</organism>
<dbReference type="RefSeq" id="XP_031372119.1">
    <property type="nucleotide sequence ID" value="XM_031516259.1"/>
</dbReference>
<dbReference type="GeneID" id="116187515"/>
<dbReference type="Proteomes" id="UP000515151">
    <property type="component" value="Chromosome 8"/>
</dbReference>
<dbReference type="Pfam" id="PF03107">
    <property type="entry name" value="C1_2"/>
    <property type="match status" value="1"/>
</dbReference>
<accession>A0A6P8BP72</accession>
<name>A0A6P8BP72_PUNGR</name>
<reference evidence="3" key="1">
    <citation type="journal article" date="2020" name="Plant Biotechnol. J.">
        <title>The pomegranate (Punica granatum L.) draft genome dissects genetic divergence between soft- and hard-seeded cultivars.</title>
        <authorList>
            <person name="Luo X."/>
            <person name="Li H."/>
            <person name="Wu Z."/>
            <person name="Yao W."/>
            <person name="Zhao P."/>
            <person name="Cao D."/>
            <person name="Yu H."/>
            <person name="Li K."/>
            <person name="Poudel K."/>
            <person name="Zhao D."/>
            <person name="Zhang F."/>
            <person name="Xia X."/>
            <person name="Chen L."/>
            <person name="Wang Q."/>
            <person name="Jing D."/>
            <person name="Cao S."/>
        </authorList>
    </citation>
    <scope>NUCLEOTIDE SEQUENCE [LARGE SCALE GENOMIC DNA]</scope>
    <source>
        <strain evidence="3">cv. Tunisia</strain>
    </source>
</reference>
<evidence type="ECO:0000256" key="1">
    <source>
        <dbReference type="ARBA" id="ARBA00022737"/>
    </source>
</evidence>
<reference evidence="4" key="2">
    <citation type="submission" date="2025-08" db="UniProtKB">
        <authorList>
            <consortium name="RefSeq"/>
        </authorList>
    </citation>
    <scope>IDENTIFICATION</scope>
    <source>
        <tissue evidence="4">Leaf</tissue>
    </source>
</reference>
<dbReference type="InterPro" id="IPR004146">
    <property type="entry name" value="DC1"/>
</dbReference>
<dbReference type="AlphaFoldDB" id="A0A6P8BP72"/>